<dbReference type="SUPFAM" id="SSF53649">
    <property type="entry name" value="Alkaline phosphatase-like"/>
    <property type="match status" value="1"/>
</dbReference>
<evidence type="ECO:0008006" key="3">
    <source>
        <dbReference type="Google" id="ProtNLM"/>
    </source>
</evidence>
<dbReference type="KEGG" id="aagg:ETAA8_14810"/>
<dbReference type="OrthoDB" id="127333at2"/>
<dbReference type="EMBL" id="CP036274">
    <property type="protein sequence ID" value="QDU26403.1"/>
    <property type="molecule type" value="Genomic_DNA"/>
</dbReference>
<evidence type="ECO:0000313" key="2">
    <source>
        <dbReference type="Proteomes" id="UP000315017"/>
    </source>
</evidence>
<dbReference type="Gene3D" id="3.40.720.10">
    <property type="entry name" value="Alkaline Phosphatase, subunit A"/>
    <property type="match status" value="1"/>
</dbReference>
<dbReference type="InterPro" id="IPR010869">
    <property type="entry name" value="DUF1501"/>
</dbReference>
<dbReference type="PANTHER" id="PTHR43737">
    <property type="entry name" value="BLL7424 PROTEIN"/>
    <property type="match status" value="1"/>
</dbReference>
<accession>A0A517Y853</accession>
<dbReference type="InterPro" id="IPR017850">
    <property type="entry name" value="Alkaline_phosphatase_core_sf"/>
</dbReference>
<reference evidence="1 2" key="1">
    <citation type="submission" date="2019-02" db="EMBL/GenBank/DDBJ databases">
        <title>Deep-cultivation of Planctomycetes and their phenomic and genomic characterization uncovers novel biology.</title>
        <authorList>
            <person name="Wiegand S."/>
            <person name="Jogler M."/>
            <person name="Boedeker C."/>
            <person name="Pinto D."/>
            <person name="Vollmers J."/>
            <person name="Rivas-Marin E."/>
            <person name="Kohn T."/>
            <person name="Peeters S.H."/>
            <person name="Heuer A."/>
            <person name="Rast P."/>
            <person name="Oberbeckmann S."/>
            <person name="Bunk B."/>
            <person name="Jeske O."/>
            <person name="Meyerdierks A."/>
            <person name="Storesund J.E."/>
            <person name="Kallscheuer N."/>
            <person name="Luecker S."/>
            <person name="Lage O.M."/>
            <person name="Pohl T."/>
            <person name="Merkel B.J."/>
            <person name="Hornburger P."/>
            <person name="Mueller R.-W."/>
            <person name="Bruemmer F."/>
            <person name="Labrenz M."/>
            <person name="Spormann A.M."/>
            <person name="Op den Camp H."/>
            <person name="Overmann J."/>
            <person name="Amann R."/>
            <person name="Jetten M.S.M."/>
            <person name="Mascher T."/>
            <person name="Medema M.H."/>
            <person name="Devos D.P."/>
            <person name="Kaster A.-K."/>
            <person name="Ovreas L."/>
            <person name="Rohde M."/>
            <person name="Galperin M.Y."/>
            <person name="Jogler C."/>
        </authorList>
    </citation>
    <scope>NUCLEOTIDE SEQUENCE [LARGE SCALE GENOMIC DNA]</scope>
    <source>
        <strain evidence="1 2">ETA_A8</strain>
    </source>
</reference>
<dbReference type="Proteomes" id="UP000315017">
    <property type="component" value="Chromosome"/>
</dbReference>
<dbReference type="RefSeq" id="WP_145086909.1">
    <property type="nucleotide sequence ID" value="NZ_CP036274.1"/>
</dbReference>
<dbReference type="Pfam" id="PF07394">
    <property type="entry name" value="DUF1501"/>
    <property type="match status" value="1"/>
</dbReference>
<dbReference type="PANTHER" id="PTHR43737:SF1">
    <property type="entry name" value="DUF1501 DOMAIN-CONTAINING PROTEIN"/>
    <property type="match status" value="1"/>
</dbReference>
<dbReference type="AlphaFoldDB" id="A0A517Y853"/>
<organism evidence="1 2">
    <name type="scientific">Anatilimnocola aggregata</name>
    <dbReference type="NCBI Taxonomy" id="2528021"/>
    <lineage>
        <taxon>Bacteria</taxon>
        <taxon>Pseudomonadati</taxon>
        <taxon>Planctomycetota</taxon>
        <taxon>Planctomycetia</taxon>
        <taxon>Pirellulales</taxon>
        <taxon>Pirellulaceae</taxon>
        <taxon>Anatilimnocola</taxon>
    </lineage>
</organism>
<name>A0A517Y853_9BACT</name>
<keyword evidence="2" id="KW-1185">Reference proteome</keyword>
<proteinExistence type="predicted"/>
<protein>
    <recommendedName>
        <fullName evidence="3">DUF1501 domain-containing protein</fullName>
    </recommendedName>
</protein>
<sequence length="465" mass="50133">MLTWFCGAQNTDCTGLSRRDFVRIGALSLGSLALPQWLAAKEAGQQLNYFRNKSVVLLFLGGGPSHIETFNPNSDAPAPYCSITGEVKSSLPGVSFGGTFPQLASHAHKMALVRSFTHPVGDHVKAIAHVLSGGSDPAGDGKAGYSMGSVFAKIRGANHPESGLPTYALLTSEEIDGQYVNERSRIANGSRPGSLGLANAAFDPNGGSTLLKNMQLKLSAERIDDRRSLLGQLDRLNRQVDASGAMQGLDKYEQQALEMVLRGAGDAFDLKKEDKRLVERYDTREFRVGKKVFQPSSLGKQMLLARRLVEAGCGFITVQSSGWDMHSDGNNPGVAAGMEMLGRPLDKAVSAFLEDLEERGLSDDVLLIITGDFGRTPKVNARGGRDHWARLCTLALAGGGLKMGQVIGQSSRQNDVPDTEPVSTANLMSTVLHTLFDVGQLRLDTRIPRELTKLAEETPPIKQLF</sequence>
<evidence type="ECO:0000313" key="1">
    <source>
        <dbReference type="EMBL" id="QDU26403.1"/>
    </source>
</evidence>
<gene>
    <name evidence="1" type="ORF">ETAA8_14810</name>
</gene>